<dbReference type="Proteomes" id="UP000424752">
    <property type="component" value="Chromosome"/>
</dbReference>
<keyword evidence="1" id="KW-1133">Transmembrane helix</keyword>
<protein>
    <submittedName>
        <fullName evidence="3">Uncharacterized protein</fullName>
    </submittedName>
</protein>
<evidence type="ECO:0000256" key="1">
    <source>
        <dbReference type="SAM" id="Phobius"/>
    </source>
</evidence>
<keyword evidence="5" id="KW-1185">Reference proteome</keyword>
<gene>
    <name evidence="2" type="ORF">GK011_03900</name>
    <name evidence="3" type="ORF">GN242_09175</name>
</gene>
<dbReference type="EMBL" id="WLZX01000001">
    <property type="protein sequence ID" value="MTD26086.1"/>
    <property type="molecule type" value="Genomic_DNA"/>
</dbReference>
<evidence type="ECO:0000313" key="2">
    <source>
        <dbReference type="EMBL" id="MTD26086.1"/>
    </source>
</evidence>
<evidence type="ECO:0000313" key="5">
    <source>
        <dbReference type="Proteomes" id="UP000480164"/>
    </source>
</evidence>
<reference evidence="2 5" key="1">
    <citation type="submission" date="2019-11" db="EMBL/GenBank/DDBJ databases">
        <title>Erwinia sp. nov., isolated from feces of birds in Tibet plateau of China.</title>
        <authorList>
            <person name="Ge Y."/>
        </authorList>
    </citation>
    <scope>NUCLEOTIDE SEQUENCE [LARGE SCALE GENOMIC DNA]</scope>
    <source>
        <strain evidence="2 5">J316</strain>
    </source>
</reference>
<dbReference type="Proteomes" id="UP000480164">
    <property type="component" value="Unassembled WGS sequence"/>
</dbReference>
<reference evidence="3 4" key="2">
    <citation type="submission" date="2019-12" db="EMBL/GenBank/DDBJ databases">
        <title>Erwinia sp. nov., isolated from droppings of birds in the Qinghai-Tiebt plateau of China.</title>
        <authorList>
            <person name="Ge Y."/>
        </authorList>
    </citation>
    <scope>NUCLEOTIDE SEQUENCE [LARGE SCALE GENOMIC DNA]</scope>
    <source>
        <strain evidence="3 4">J780</strain>
    </source>
</reference>
<accession>A0A6I6EM43</accession>
<accession>A0A6L6GKH2</accession>
<dbReference type="KEGG" id="erwi:GN242_09175"/>
<evidence type="ECO:0000313" key="3">
    <source>
        <dbReference type="EMBL" id="QGU87376.1"/>
    </source>
</evidence>
<feature type="transmembrane region" description="Helical" evidence="1">
    <location>
        <begin position="21"/>
        <end position="44"/>
    </location>
</feature>
<proteinExistence type="predicted"/>
<keyword evidence="1" id="KW-0812">Transmembrane</keyword>
<name>A0A6I6EM43_9GAMM</name>
<keyword evidence="1" id="KW-0472">Membrane</keyword>
<sequence>MIVRSKKHLISDFLQKMKLKQAILIGGMIGFAVIKSLISIGRFVKHLTQVIKKAPLGALFIYKA</sequence>
<dbReference type="RefSeq" id="WP_154751371.1">
    <property type="nucleotide sequence ID" value="NZ_CP046509.1"/>
</dbReference>
<dbReference type="EMBL" id="CP046509">
    <property type="protein sequence ID" value="QGU87376.1"/>
    <property type="molecule type" value="Genomic_DNA"/>
</dbReference>
<dbReference type="AlphaFoldDB" id="A0A6I6EM43"/>
<organism evidence="3 4">
    <name type="scientific">Erwinia sorbitola</name>
    <dbReference type="NCBI Taxonomy" id="2681984"/>
    <lineage>
        <taxon>Bacteria</taxon>
        <taxon>Pseudomonadati</taxon>
        <taxon>Pseudomonadota</taxon>
        <taxon>Gammaproteobacteria</taxon>
        <taxon>Enterobacterales</taxon>
        <taxon>Erwiniaceae</taxon>
        <taxon>Erwinia</taxon>
    </lineage>
</organism>
<evidence type="ECO:0000313" key="4">
    <source>
        <dbReference type="Proteomes" id="UP000424752"/>
    </source>
</evidence>